<keyword evidence="1" id="KW-0812">Transmembrane</keyword>
<evidence type="ECO:0000313" key="5">
    <source>
        <dbReference type="Proteomes" id="UP000319980"/>
    </source>
</evidence>
<dbReference type="EMBL" id="VOHK01000005">
    <property type="protein sequence ID" value="TWT19301.1"/>
    <property type="molecule type" value="Genomic_DNA"/>
</dbReference>
<dbReference type="Proteomes" id="UP000319980">
    <property type="component" value="Unassembled WGS sequence"/>
</dbReference>
<feature type="transmembrane region" description="Helical" evidence="1">
    <location>
        <begin position="239"/>
        <end position="263"/>
    </location>
</feature>
<feature type="domain" description="MgtC/SapB/SrpB/YhiD N-terminal" evidence="2">
    <location>
        <begin position="20"/>
        <end position="136"/>
    </location>
</feature>
<dbReference type="Pfam" id="PF13194">
    <property type="entry name" value="DUF4010"/>
    <property type="match status" value="1"/>
</dbReference>
<feature type="transmembrane region" description="Helical" evidence="1">
    <location>
        <begin position="309"/>
        <end position="330"/>
    </location>
</feature>
<evidence type="ECO:0000259" key="2">
    <source>
        <dbReference type="Pfam" id="PF02308"/>
    </source>
</evidence>
<comment type="caution">
    <text evidence="4">The sequence shown here is derived from an EMBL/GenBank/DDBJ whole genome shotgun (WGS) entry which is preliminary data.</text>
</comment>
<feature type="domain" description="DUF4010" evidence="3">
    <location>
        <begin position="185"/>
        <end position="394"/>
    </location>
</feature>
<feature type="transmembrane region" description="Helical" evidence="1">
    <location>
        <begin position="337"/>
        <end position="361"/>
    </location>
</feature>
<dbReference type="PANTHER" id="PTHR39084">
    <property type="entry name" value="MEMBRANE PROTEIN-RELATED"/>
    <property type="match status" value="1"/>
</dbReference>
<keyword evidence="1" id="KW-0472">Membrane</keyword>
<name>A0A5C5TYR4_9GAMM</name>
<accession>A0A5C5TYR4</accession>
<evidence type="ECO:0000259" key="3">
    <source>
        <dbReference type="Pfam" id="PF13194"/>
    </source>
</evidence>
<keyword evidence="1" id="KW-1133">Transmembrane helix</keyword>
<dbReference type="PANTHER" id="PTHR39084:SF1">
    <property type="entry name" value="DUF4010 DOMAIN-CONTAINING PROTEIN"/>
    <property type="match status" value="1"/>
</dbReference>
<keyword evidence="5" id="KW-1185">Reference proteome</keyword>
<dbReference type="InterPro" id="IPR025105">
    <property type="entry name" value="DUF4010"/>
</dbReference>
<evidence type="ECO:0000313" key="4">
    <source>
        <dbReference type="EMBL" id="TWT19301.1"/>
    </source>
</evidence>
<feature type="transmembrane region" description="Helical" evidence="1">
    <location>
        <begin position="270"/>
        <end position="289"/>
    </location>
</feature>
<feature type="transmembrane region" description="Helical" evidence="1">
    <location>
        <begin position="373"/>
        <end position="392"/>
    </location>
</feature>
<feature type="transmembrane region" description="Helical" evidence="1">
    <location>
        <begin position="12"/>
        <end position="34"/>
    </location>
</feature>
<organism evidence="4 5">
    <name type="scientific">Luteimonas marina</name>
    <dbReference type="NCBI Taxonomy" id="488485"/>
    <lineage>
        <taxon>Bacteria</taxon>
        <taxon>Pseudomonadati</taxon>
        <taxon>Pseudomonadota</taxon>
        <taxon>Gammaproteobacteria</taxon>
        <taxon>Lysobacterales</taxon>
        <taxon>Lysobacteraceae</taxon>
        <taxon>Luteimonas</taxon>
    </lineage>
</organism>
<protein>
    <submittedName>
        <fullName evidence="4">MgtC/SapB family protein</fullName>
    </submittedName>
</protein>
<proteinExistence type="predicted"/>
<feature type="transmembrane region" description="Helical" evidence="1">
    <location>
        <begin position="177"/>
        <end position="198"/>
    </location>
</feature>
<dbReference type="Pfam" id="PF02308">
    <property type="entry name" value="MgtC"/>
    <property type="match status" value="1"/>
</dbReference>
<feature type="transmembrane region" description="Helical" evidence="1">
    <location>
        <begin position="54"/>
        <end position="82"/>
    </location>
</feature>
<evidence type="ECO:0000256" key="1">
    <source>
        <dbReference type="SAM" id="Phobius"/>
    </source>
</evidence>
<gene>
    <name evidence="4" type="ORF">FQY83_13170</name>
</gene>
<feature type="transmembrane region" description="Helical" evidence="1">
    <location>
        <begin position="205"/>
        <end position="227"/>
    </location>
</feature>
<sequence>MPAWHSPRMPDATDLPLLSLTTALGVGLLIGLLYERRKQDDPAIAAGLRTHTLAALAGAIALWIGLPAFLVVLLLTGTFAALSYLRTSQADTGITAEVALLCSALLGGLAMREPGAAGMLAVLVAILIQAKARLHHFSREVISNREVADGLVLLAFALIVLPLLPDEPVDPWGALNLATVWKLVVLVMAVGALGHVALRLIGSRWGLAVSGFFAGYVSSTAATAGFGQRAKEQPALLSSAVGATMLANLASLSLFVPILLAVAPALLSEVGFELAAAGAVLLAGAGFGFHRGEQAGAPPPTADTRMFRIGQAIGFAALIAGVLVVSHLAARWLGPNAALATAFLTALAELQAAAATVATLFRDGTIDARHAQWAVVGLLAASSAAKSVVAFVSGGRAFGLRVAIGLAAMTVAAAAVALLGSPSGG</sequence>
<feature type="transmembrane region" description="Helical" evidence="1">
    <location>
        <begin position="117"/>
        <end position="134"/>
    </location>
</feature>
<feature type="transmembrane region" description="Helical" evidence="1">
    <location>
        <begin position="399"/>
        <end position="419"/>
    </location>
</feature>
<dbReference type="AlphaFoldDB" id="A0A5C5TYR4"/>
<feature type="transmembrane region" description="Helical" evidence="1">
    <location>
        <begin position="146"/>
        <end position="165"/>
    </location>
</feature>
<reference evidence="4 5" key="1">
    <citation type="journal article" date="2008" name="Int. J. Syst. Evol. Microbiol.">
        <title>Luteimonas marina sp. nov., isolated from seawater.</title>
        <authorList>
            <person name="Baik K.S."/>
            <person name="Park S.C."/>
            <person name="Kim M.S."/>
            <person name="Kim E.M."/>
            <person name="Park C."/>
            <person name="Chun J."/>
            <person name="Seong C.N."/>
        </authorList>
    </citation>
    <scope>NUCLEOTIDE SEQUENCE [LARGE SCALE GENOMIC DNA]</scope>
    <source>
        <strain evidence="4 5">FR1330</strain>
    </source>
</reference>
<dbReference type="InterPro" id="IPR049177">
    <property type="entry name" value="MgtC_SapB_SrpB_YhiD_N"/>
</dbReference>